<dbReference type="PROSITE" id="PS50965">
    <property type="entry name" value="NERD"/>
    <property type="match status" value="1"/>
</dbReference>
<dbReference type="RefSeq" id="WP_377059128.1">
    <property type="nucleotide sequence ID" value="NZ_JBHLUU010000126.1"/>
</dbReference>
<dbReference type="InterPro" id="IPR011528">
    <property type="entry name" value="NERD"/>
</dbReference>
<comment type="caution">
    <text evidence="2">The sequence shown here is derived from an EMBL/GenBank/DDBJ whole genome shotgun (WGS) entry which is preliminary data.</text>
</comment>
<evidence type="ECO:0000313" key="3">
    <source>
        <dbReference type="Proteomes" id="UP001589738"/>
    </source>
</evidence>
<evidence type="ECO:0000259" key="1">
    <source>
        <dbReference type="PROSITE" id="PS50965"/>
    </source>
</evidence>
<reference evidence="2 3" key="1">
    <citation type="submission" date="2024-09" db="EMBL/GenBank/DDBJ databases">
        <authorList>
            <person name="Sun Q."/>
            <person name="Mori K."/>
        </authorList>
    </citation>
    <scope>NUCLEOTIDE SEQUENCE [LARGE SCALE GENOMIC DNA]</scope>
    <source>
        <strain evidence="2 3">CGMCC 1.9126</strain>
    </source>
</reference>
<gene>
    <name evidence="2" type="ORF">ACFFHF_22610</name>
</gene>
<dbReference type="Pfam" id="PF08378">
    <property type="entry name" value="NERD"/>
    <property type="match status" value="1"/>
</dbReference>
<keyword evidence="3" id="KW-1185">Reference proteome</keyword>
<accession>A0ABV6KYQ0</accession>
<protein>
    <submittedName>
        <fullName evidence="2">Nuclease-related domain-containing protein</fullName>
    </submittedName>
</protein>
<dbReference type="Proteomes" id="UP001589738">
    <property type="component" value="Unassembled WGS sequence"/>
</dbReference>
<sequence length="304" mass="36138">MIVKERGISMELQVFRCLKNRMVFTEKEKTYYINLEKGYLGELKFDELTKNLVDDCLIIKDLTLEITNNIFQIDSLLIFKDMLCVFEVKNYEDNFYFQSNKWYTLPSRKEINNPILQLDRSETLLRKYFQAHRFSIPIESKIVFVNPTFTLYQAPIDLPVVFPTQLQHLQSTLKSKRGTLTTQHTKLAKQLYDDHMVTTPFLRVPRYNYESLRKGLECRGCGEFYKQWGEVLLHCKNCGDFESVEAAFVRTVKEFKILFAERKITTNEIYDWCRIIPSIRLVRLLLNRYLNARGNGRSTYYEFP</sequence>
<name>A0ABV6KYQ0_9BACI</name>
<evidence type="ECO:0000313" key="2">
    <source>
        <dbReference type="EMBL" id="MFC0477985.1"/>
    </source>
</evidence>
<feature type="domain" description="NERD" evidence="1">
    <location>
        <begin position="37"/>
        <end position="148"/>
    </location>
</feature>
<organism evidence="2 3">
    <name type="scientific">Robertmurraya beringensis</name>
    <dbReference type="NCBI Taxonomy" id="641660"/>
    <lineage>
        <taxon>Bacteria</taxon>
        <taxon>Bacillati</taxon>
        <taxon>Bacillota</taxon>
        <taxon>Bacilli</taxon>
        <taxon>Bacillales</taxon>
        <taxon>Bacillaceae</taxon>
        <taxon>Robertmurraya</taxon>
    </lineage>
</organism>
<proteinExistence type="predicted"/>
<dbReference type="EMBL" id="JBHLUU010000126">
    <property type="protein sequence ID" value="MFC0477985.1"/>
    <property type="molecule type" value="Genomic_DNA"/>
</dbReference>